<feature type="transmembrane region" description="Helical" evidence="1">
    <location>
        <begin position="92"/>
        <end position="110"/>
    </location>
</feature>
<keyword evidence="1" id="KW-0472">Membrane</keyword>
<keyword evidence="1" id="KW-0812">Transmembrane</keyword>
<dbReference type="Proteomes" id="UP000887565">
    <property type="component" value="Unplaced"/>
</dbReference>
<dbReference type="GO" id="GO:0042048">
    <property type="term" value="P:olfactory behavior"/>
    <property type="evidence" value="ECO:0007669"/>
    <property type="project" value="TreeGrafter"/>
</dbReference>
<dbReference type="GO" id="GO:1990834">
    <property type="term" value="P:response to odorant"/>
    <property type="evidence" value="ECO:0007669"/>
    <property type="project" value="TreeGrafter"/>
</dbReference>
<dbReference type="WBParaSite" id="nRc.2.0.1.t16805-RA">
    <property type="protein sequence ID" value="nRc.2.0.1.t16805-RA"/>
    <property type="gene ID" value="nRc.2.0.1.g16805"/>
</dbReference>
<dbReference type="GO" id="GO:0030424">
    <property type="term" value="C:axon"/>
    <property type="evidence" value="ECO:0007669"/>
    <property type="project" value="TreeGrafter"/>
</dbReference>
<dbReference type="Pfam" id="PF06579">
    <property type="entry name" value="Ly-6_related"/>
    <property type="match status" value="1"/>
</dbReference>
<keyword evidence="1" id="KW-1133">Transmembrane helix</keyword>
<name>A0A915ISF8_ROMCU</name>
<reference evidence="3" key="1">
    <citation type="submission" date="2022-11" db="UniProtKB">
        <authorList>
            <consortium name="WormBaseParasite"/>
        </authorList>
    </citation>
    <scope>IDENTIFICATION</scope>
</reference>
<dbReference type="GO" id="GO:0043025">
    <property type="term" value="C:neuronal cell body"/>
    <property type="evidence" value="ECO:0007669"/>
    <property type="project" value="TreeGrafter"/>
</dbReference>
<evidence type="ECO:0000313" key="3">
    <source>
        <dbReference type="WBParaSite" id="nRc.2.0.1.t16805-RA"/>
    </source>
</evidence>
<organism evidence="2 3">
    <name type="scientific">Romanomermis culicivorax</name>
    <name type="common">Nematode worm</name>
    <dbReference type="NCBI Taxonomy" id="13658"/>
    <lineage>
        <taxon>Eukaryota</taxon>
        <taxon>Metazoa</taxon>
        <taxon>Ecdysozoa</taxon>
        <taxon>Nematoda</taxon>
        <taxon>Enoplea</taxon>
        <taxon>Dorylaimia</taxon>
        <taxon>Mermithida</taxon>
        <taxon>Mermithoidea</taxon>
        <taxon>Mermithidae</taxon>
        <taxon>Romanomermis</taxon>
    </lineage>
</organism>
<dbReference type="InterPro" id="IPR010558">
    <property type="entry name" value="Ly-6-related"/>
</dbReference>
<protein>
    <submittedName>
        <fullName evidence="3">Uncharacterized protein</fullName>
    </submittedName>
</protein>
<sequence>VVFGHNYIRGCIDKIFVNGFLNRTAIETHRFYFDDVCRALPWEQLMTSDFIKKPSNNKHNNYKSGDVILCSCYGNKCNGANSARKLGQLSSCRTLVTASLGFIIIFYLMLRF</sequence>
<accession>A0A915ISF8</accession>
<proteinExistence type="predicted"/>
<dbReference type="PANTHER" id="PTHR34722">
    <property type="entry name" value="HOMOLOG OF ODR-2 (TWO)-RELATED"/>
    <property type="match status" value="1"/>
</dbReference>
<keyword evidence="2" id="KW-1185">Reference proteome</keyword>
<dbReference type="PANTHER" id="PTHR34722:SF4">
    <property type="entry name" value="HOMOLOG OF ODR-2 (TWO)-RELATED"/>
    <property type="match status" value="1"/>
</dbReference>
<evidence type="ECO:0000256" key="1">
    <source>
        <dbReference type="SAM" id="Phobius"/>
    </source>
</evidence>
<evidence type="ECO:0000313" key="2">
    <source>
        <dbReference type="Proteomes" id="UP000887565"/>
    </source>
</evidence>
<dbReference type="AlphaFoldDB" id="A0A915ISF8"/>